<dbReference type="EMBL" id="JAUEDM010000005">
    <property type="protein sequence ID" value="KAK3316472.1"/>
    <property type="molecule type" value="Genomic_DNA"/>
</dbReference>
<dbReference type="AlphaFoldDB" id="A0AAE0M288"/>
<protein>
    <submittedName>
        <fullName evidence="2">Uncharacterized protein</fullName>
    </submittedName>
</protein>
<feature type="compositionally biased region" description="Basic and acidic residues" evidence="1">
    <location>
        <begin position="341"/>
        <end position="355"/>
    </location>
</feature>
<sequence length="479" mass="53468">MVRTGLFGLEPLINRNAPDWFNQPLDDLDAVIGRIRRKIEAQLSPNIWQFMVPPDGSALNRDRDYQAALGSVAMRNIELAPAHLAIAVDRQDWGQCRNIVINYLQPSLFRWSLWGNSTAVWLRDIANMRAWECPPDQGEAVRHVILAVIMVERIYPWDGSRDYEKYAAFQKWKDQIRSVLERLLRKDEAEPGRYRDYSDLRLRAPLPLHLAAPPIPEFPTPWFPNPVEPVPVPSQPPGEPSEPPRPPQPEQPPLLPEPGPVLSDPEAFLPDLEPGSAPSESSTSSLSPPPPRYNLRGTLSNGKGKVAADEPDDPDEGGNGNEPPPEDPESDNPKTGPSRPRARDRPRSGKTDNAEARFRLIQSRGIPYTPPCKRCAQSKNKNDNGKPFECKIEKQDDEVCGYCTKVKEQCGIAMRRKLRDIGNRGVPRPGGRCLNCVRKNKSVAECRVAPTDLQATCGNLCIPCLRAEGLPNPKNCKDA</sequence>
<organism evidence="2 3">
    <name type="scientific">Apodospora peruviana</name>
    <dbReference type="NCBI Taxonomy" id="516989"/>
    <lineage>
        <taxon>Eukaryota</taxon>
        <taxon>Fungi</taxon>
        <taxon>Dikarya</taxon>
        <taxon>Ascomycota</taxon>
        <taxon>Pezizomycotina</taxon>
        <taxon>Sordariomycetes</taxon>
        <taxon>Sordariomycetidae</taxon>
        <taxon>Sordariales</taxon>
        <taxon>Lasiosphaeriaceae</taxon>
        <taxon>Apodospora</taxon>
    </lineage>
</organism>
<feature type="compositionally biased region" description="Low complexity" evidence="1">
    <location>
        <begin position="274"/>
        <end position="286"/>
    </location>
</feature>
<reference evidence="2" key="1">
    <citation type="journal article" date="2023" name="Mol. Phylogenet. Evol.">
        <title>Genome-scale phylogeny and comparative genomics of the fungal order Sordariales.</title>
        <authorList>
            <person name="Hensen N."/>
            <person name="Bonometti L."/>
            <person name="Westerberg I."/>
            <person name="Brannstrom I.O."/>
            <person name="Guillou S."/>
            <person name="Cros-Aarteil S."/>
            <person name="Calhoun S."/>
            <person name="Haridas S."/>
            <person name="Kuo A."/>
            <person name="Mondo S."/>
            <person name="Pangilinan J."/>
            <person name="Riley R."/>
            <person name="LaButti K."/>
            <person name="Andreopoulos B."/>
            <person name="Lipzen A."/>
            <person name="Chen C."/>
            <person name="Yan M."/>
            <person name="Daum C."/>
            <person name="Ng V."/>
            <person name="Clum A."/>
            <person name="Steindorff A."/>
            <person name="Ohm R.A."/>
            <person name="Martin F."/>
            <person name="Silar P."/>
            <person name="Natvig D.O."/>
            <person name="Lalanne C."/>
            <person name="Gautier V."/>
            <person name="Ament-Velasquez S.L."/>
            <person name="Kruys A."/>
            <person name="Hutchinson M.I."/>
            <person name="Powell A.J."/>
            <person name="Barry K."/>
            <person name="Miller A.N."/>
            <person name="Grigoriev I.V."/>
            <person name="Debuchy R."/>
            <person name="Gladieux P."/>
            <person name="Hiltunen Thoren M."/>
            <person name="Johannesson H."/>
        </authorList>
    </citation>
    <scope>NUCLEOTIDE SEQUENCE</scope>
    <source>
        <strain evidence="2">CBS 118394</strain>
    </source>
</reference>
<name>A0AAE0M288_9PEZI</name>
<evidence type="ECO:0000256" key="1">
    <source>
        <dbReference type="SAM" id="MobiDB-lite"/>
    </source>
</evidence>
<keyword evidence="3" id="KW-1185">Reference proteome</keyword>
<reference evidence="2" key="2">
    <citation type="submission" date="2023-06" db="EMBL/GenBank/DDBJ databases">
        <authorList>
            <consortium name="Lawrence Berkeley National Laboratory"/>
            <person name="Haridas S."/>
            <person name="Hensen N."/>
            <person name="Bonometti L."/>
            <person name="Westerberg I."/>
            <person name="Brannstrom I.O."/>
            <person name="Guillou S."/>
            <person name="Cros-Aarteil S."/>
            <person name="Calhoun S."/>
            <person name="Kuo A."/>
            <person name="Mondo S."/>
            <person name="Pangilinan J."/>
            <person name="Riley R."/>
            <person name="Labutti K."/>
            <person name="Andreopoulos B."/>
            <person name="Lipzen A."/>
            <person name="Chen C."/>
            <person name="Yanf M."/>
            <person name="Daum C."/>
            <person name="Ng V."/>
            <person name="Clum A."/>
            <person name="Steindorff A."/>
            <person name="Ohm R."/>
            <person name="Martin F."/>
            <person name="Silar P."/>
            <person name="Natvig D."/>
            <person name="Lalanne C."/>
            <person name="Gautier V."/>
            <person name="Ament-Velasquez S.L."/>
            <person name="Kruys A."/>
            <person name="Hutchinson M.I."/>
            <person name="Powell A.J."/>
            <person name="Barry K."/>
            <person name="Miller A.N."/>
            <person name="Grigoriev I.V."/>
            <person name="Debuchy R."/>
            <person name="Gladieux P."/>
            <person name="Thoren M.H."/>
            <person name="Johannesson H."/>
        </authorList>
    </citation>
    <scope>NUCLEOTIDE SEQUENCE</scope>
    <source>
        <strain evidence="2">CBS 118394</strain>
    </source>
</reference>
<dbReference type="Proteomes" id="UP001283341">
    <property type="component" value="Unassembled WGS sequence"/>
</dbReference>
<accession>A0AAE0M288</accession>
<comment type="caution">
    <text evidence="2">The sequence shown here is derived from an EMBL/GenBank/DDBJ whole genome shotgun (WGS) entry which is preliminary data.</text>
</comment>
<gene>
    <name evidence="2" type="ORF">B0H66DRAFT_534725</name>
</gene>
<feature type="compositionally biased region" description="Pro residues" evidence="1">
    <location>
        <begin position="226"/>
        <end position="259"/>
    </location>
</feature>
<evidence type="ECO:0000313" key="3">
    <source>
        <dbReference type="Proteomes" id="UP001283341"/>
    </source>
</evidence>
<evidence type="ECO:0000313" key="2">
    <source>
        <dbReference type="EMBL" id="KAK3316472.1"/>
    </source>
</evidence>
<proteinExistence type="predicted"/>
<feature type="region of interest" description="Disordered" evidence="1">
    <location>
        <begin position="226"/>
        <end position="355"/>
    </location>
</feature>